<feature type="domain" description="G-protein coupled receptors family 1 profile" evidence="11">
    <location>
        <begin position="1"/>
        <end position="105"/>
    </location>
</feature>
<gene>
    <name evidence="12" type="ORF">X975_01553</name>
</gene>
<dbReference type="Proteomes" id="UP000054359">
    <property type="component" value="Unassembled WGS sequence"/>
</dbReference>
<dbReference type="PROSITE" id="PS00237">
    <property type="entry name" value="G_PROTEIN_RECEP_F1_1"/>
    <property type="match status" value="1"/>
</dbReference>
<evidence type="ECO:0000256" key="5">
    <source>
        <dbReference type="ARBA" id="ARBA00023040"/>
    </source>
</evidence>
<dbReference type="GO" id="GO:0005886">
    <property type="term" value="C:plasma membrane"/>
    <property type="evidence" value="ECO:0007669"/>
    <property type="project" value="TreeGrafter"/>
</dbReference>
<dbReference type="PROSITE" id="PS50262">
    <property type="entry name" value="G_PROTEIN_RECEP_F1_2"/>
    <property type="match status" value="1"/>
</dbReference>
<organism evidence="12 13">
    <name type="scientific">Stegodyphus mimosarum</name>
    <name type="common">African social velvet spider</name>
    <dbReference type="NCBI Taxonomy" id="407821"/>
    <lineage>
        <taxon>Eukaryota</taxon>
        <taxon>Metazoa</taxon>
        <taxon>Ecdysozoa</taxon>
        <taxon>Arthropoda</taxon>
        <taxon>Chelicerata</taxon>
        <taxon>Arachnida</taxon>
        <taxon>Araneae</taxon>
        <taxon>Araneomorphae</taxon>
        <taxon>Entelegynae</taxon>
        <taxon>Eresoidea</taxon>
        <taxon>Eresidae</taxon>
        <taxon>Stegodyphus</taxon>
    </lineage>
</organism>
<dbReference type="PANTHER" id="PTHR24243:SF224">
    <property type="entry name" value="G-PROTEIN COUPLED RECEPTOR 19-RELATED"/>
    <property type="match status" value="1"/>
</dbReference>
<keyword evidence="4 10" id="KW-1133">Transmembrane helix</keyword>
<dbReference type="Pfam" id="PF00001">
    <property type="entry name" value="7tm_1"/>
    <property type="match status" value="1"/>
</dbReference>
<keyword evidence="3 9" id="KW-0812">Transmembrane</keyword>
<evidence type="ECO:0000313" key="12">
    <source>
        <dbReference type="EMBL" id="KFM68994.1"/>
    </source>
</evidence>
<feature type="transmembrane region" description="Helical" evidence="10">
    <location>
        <begin position="46"/>
        <end position="67"/>
    </location>
</feature>
<dbReference type="SUPFAM" id="SSF81321">
    <property type="entry name" value="Family A G protein-coupled receptor-like"/>
    <property type="match status" value="1"/>
</dbReference>
<accession>A0A087TV55</accession>
<dbReference type="PRINTS" id="PR00237">
    <property type="entry name" value="GPCRRHODOPSN"/>
</dbReference>
<dbReference type="AlphaFoldDB" id="A0A087TV55"/>
<evidence type="ECO:0000313" key="13">
    <source>
        <dbReference type="Proteomes" id="UP000054359"/>
    </source>
</evidence>
<feature type="non-terminal residue" evidence="12">
    <location>
        <position position="105"/>
    </location>
</feature>
<sequence length="105" mass="12249">MCKALRFTEVSALYASVMTLVSVCLERYVAIIHPIKAHILCCRTRIIFIITIIWPLAMLCASPNIFYHVIIPFDTEFTPCIVQFPNILAFVIFKYCEFFIFYFIP</sequence>
<dbReference type="OMA" id="CASPNIF"/>
<evidence type="ECO:0000256" key="1">
    <source>
        <dbReference type="ARBA" id="ARBA00004141"/>
    </source>
</evidence>
<comment type="similarity">
    <text evidence="2 9">Belongs to the G-protein coupled receptor 1 family.</text>
</comment>
<dbReference type="STRING" id="407821.A0A087TV55"/>
<dbReference type="EMBL" id="KK116877">
    <property type="protein sequence ID" value="KFM68994.1"/>
    <property type="molecule type" value="Genomic_DNA"/>
</dbReference>
<feature type="transmembrane region" description="Helical" evidence="10">
    <location>
        <begin position="87"/>
        <end position="104"/>
    </location>
</feature>
<keyword evidence="5 9" id="KW-0297">G-protein coupled receptor</keyword>
<dbReference type="OrthoDB" id="5964776at2759"/>
<evidence type="ECO:0000256" key="6">
    <source>
        <dbReference type="ARBA" id="ARBA00023136"/>
    </source>
</evidence>
<evidence type="ECO:0000256" key="9">
    <source>
        <dbReference type="RuleBase" id="RU000688"/>
    </source>
</evidence>
<evidence type="ECO:0000256" key="4">
    <source>
        <dbReference type="ARBA" id="ARBA00022989"/>
    </source>
</evidence>
<keyword evidence="7 9" id="KW-0675">Receptor</keyword>
<evidence type="ECO:0000256" key="8">
    <source>
        <dbReference type="ARBA" id="ARBA00023224"/>
    </source>
</evidence>
<dbReference type="PANTHER" id="PTHR24243">
    <property type="entry name" value="G-PROTEIN COUPLED RECEPTOR"/>
    <property type="match status" value="1"/>
</dbReference>
<evidence type="ECO:0000256" key="7">
    <source>
        <dbReference type="ARBA" id="ARBA00023170"/>
    </source>
</evidence>
<keyword evidence="13" id="KW-1185">Reference proteome</keyword>
<dbReference type="Gene3D" id="1.20.1070.10">
    <property type="entry name" value="Rhodopsin 7-helix transmembrane proteins"/>
    <property type="match status" value="1"/>
</dbReference>
<reference evidence="12 13" key="1">
    <citation type="submission" date="2013-11" db="EMBL/GenBank/DDBJ databases">
        <title>Genome sequencing of Stegodyphus mimosarum.</title>
        <authorList>
            <person name="Bechsgaard J."/>
        </authorList>
    </citation>
    <scope>NUCLEOTIDE SEQUENCE [LARGE SCALE GENOMIC DNA]</scope>
</reference>
<evidence type="ECO:0000256" key="3">
    <source>
        <dbReference type="ARBA" id="ARBA00022692"/>
    </source>
</evidence>
<keyword evidence="6 10" id="KW-0472">Membrane</keyword>
<protein>
    <submittedName>
        <fullName evidence="12">Substance-K receptor</fullName>
    </submittedName>
</protein>
<evidence type="ECO:0000256" key="10">
    <source>
        <dbReference type="SAM" id="Phobius"/>
    </source>
</evidence>
<name>A0A087TV55_STEMI</name>
<dbReference type="GO" id="GO:0004930">
    <property type="term" value="F:G protein-coupled receptor activity"/>
    <property type="evidence" value="ECO:0007669"/>
    <property type="project" value="UniProtKB-KW"/>
</dbReference>
<dbReference type="InterPro" id="IPR017452">
    <property type="entry name" value="GPCR_Rhodpsn_7TM"/>
</dbReference>
<dbReference type="InterPro" id="IPR000276">
    <property type="entry name" value="GPCR_Rhodpsn"/>
</dbReference>
<comment type="subcellular location">
    <subcellularLocation>
        <location evidence="1">Membrane</location>
        <topology evidence="1">Multi-pass membrane protein</topology>
    </subcellularLocation>
</comment>
<evidence type="ECO:0000256" key="2">
    <source>
        <dbReference type="ARBA" id="ARBA00010663"/>
    </source>
</evidence>
<evidence type="ECO:0000259" key="11">
    <source>
        <dbReference type="PROSITE" id="PS50262"/>
    </source>
</evidence>
<dbReference type="CDD" id="cd00637">
    <property type="entry name" value="7tm_classA_rhodopsin-like"/>
    <property type="match status" value="1"/>
</dbReference>
<feature type="transmembrane region" description="Helical" evidence="10">
    <location>
        <begin position="12"/>
        <end position="34"/>
    </location>
</feature>
<proteinExistence type="inferred from homology"/>
<keyword evidence="8 9" id="KW-0807">Transducer</keyword>